<proteinExistence type="predicted"/>
<keyword evidence="3" id="KW-1185">Reference proteome</keyword>
<evidence type="ECO:0000313" key="2">
    <source>
        <dbReference type="EMBL" id="TCD62583.1"/>
    </source>
</evidence>
<feature type="compositionally biased region" description="Low complexity" evidence="1">
    <location>
        <begin position="7"/>
        <end position="18"/>
    </location>
</feature>
<dbReference type="Proteomes" id="UP000292702">
    <property type="component" value="Unassembled WGS sequence"/>
</dbReference>
<name>A0A4R0R818_9APHY</name>
<reference evidence="2 3" key="1">
    <citation type="submission" date="2018-11" db="EMBL/GenBank/DDBJ databases">
        <title>Genome assembly of Steccherinum ochraceum LE-BIN_3174, the white-rot fungus of the Steccherinaceae family (The Residual Polyporoid clade, Polyporales, Basidiomycota).</title>
        <authorList>
            <person name="Fedorova T.V."/>
            <person name="Glazunova O.A."/>
            <person name="Landesman E.O."/>
            <person name="Moiseenko K.V."/>
            <person name="Psurtseva N.V."/>
            <person name="Savinova O.S."/>
            <person name="Shakhova N.V."/>
            <person name="Tyazhelova T.V."/>
            <person name="Vasina D.V."/>
        </authorList>
    </citation>
    <scope>NUCLEOTIDE SEQUENCE [LARGE SCALE GENOMIC DNA]</scope>
    <source>
        <strain evidence="2 3">LE-BIN_3174</strain>
    </source>
</reference>
<organism evidence="2 3">
    <name type="scientific">Steccherinum ochraceum</name>
    <dbReference type="NCBI Taxonomy" id="92696"/>
    <lineage>
        <taxon>Eukaryota</taxon>
        <taxon>Fungi</taxon>
        <taxon>Dikarya</taxon>
        <taxon>Basidiomycota</taxon>
        <taxon>Agaricomycotina</taxon>
        <taxon>Agaricomycetes</taxon>
        <taxon>Polyporales</taxon>
        <taxon>Steccherinaceae</taxon>
        <taxon>Steccherinum</taxon>
    </lineage>
</organism>
<comment type="caution">
    <text evidence="2">The sequence shown here is derived from an EMBL/GenBank/DDBJ whole genome shotgun (WGS) entry which is preliminary data.</text>
</comment>
<dbReference type="AlphaFoldDB" id="A0A4R0R818"/>
<sequence length="489" mass="53338">MSSGEASSRPLFQRSSQPPSQPPSQLPARSVVITSSAPAPFDVWECGQIVLRSSRGTDFFVYPLFLHVASSVVKRESPILKTSDGIPLITVYELDDNGMEAFLKIIYPFPNPPLVGITQILSVLKVGKDYCIDAVRLHAKEALHTLLGVDGYRVFAYSCIMGMEEEAQAAADVILSNLLWAAPQLHYISDMAMISAGVYHRLLTFLSKDSTVPPDQRFLLTIGDQQLSVVAQAEAHDVNTYLDPATLERHPADVVICSMSKPFRTFPVHKNTLSMASDVLAKKIAGLPQCTLPSLPVLSLPENVDVVQLLLDFSYGVAIFYGLTTGDASGIPLLVKVARAAVAYAMPRLIAALKNVVKHLHVSEPLDAYIMAVECGWEAEARKAALAIISDPKTPKFPYSCSLEAARAKSYHRLLKFRADVQVVVKNVMWISYSPYSFGSSRPAAALPPEQPPRTLYGVEVTKVLTPEKMLELVDAVEAAVGKVGLEFD</sequence>
<dbReference type="EMBL" id="RWJN01000359">
    <property type="protein sequence ID" value="TCD62583.1"/>
    <property type="molecule type" value="Genomic_DNA"/>
</dbReference>
<gene>
    <name evidence="2" type="ORF">EIP91_006657</name>
</gene>
<accession>A0A4R0R818</accession>
<dbReference type="SUPFAM" id="SSF54695">
    <property type="entry name" value="POZ domain"/>
    <property type="match status" value="1"/>
</dbReference>
<evidence type="ECO:0008006" key="4">
    <source>
        <dbReference type="Google" id="ProtNLM"/>
    </source>
</evidence>
<feature type="region of interest" description="Disordered" evidence="1">
    <location>
        <begin position="1"/>
        <end position="29"/>
    </location>
</feature>
<evidence type="ECO:0000313" key="3">
    <source>
        <dbReference type="Proteomes" id="UP000292702"/>
    </source>
</evidence>
<protein>
    <recommendedName>
        <fullName evidence="4">BTB domain-containing protein</fullName>
    </recommendedName>
</protein>
<dbReference type="Gene3D" id="3.30.710.10">
    <property type="entry name" value="Potassium Channel Kv1.1, Chain A"/>
    <property type="match status" value="1"/>
</dbReference>
<evidence type="ECO:0000256" key="1">
    <source>
        <dbReference type="SAM" id="MobiDB-lite"/>
    </source>
</evidence>
<dbReference type="InterPro" id="IPR011333">
    <property type="entry name" value="SKP1/BTB/POZ_sf"/>
</dbReference>